<evidence type="ECO:0000313" key="1">
    <source>
        <dbReference type="EMBL" id="MBB4268319.1"/>
    </source>
</evidence>
<keyword evidence="2" id="KW-1185">Reference proteome</keyword>
<accession>A0A7W6RHW2</accession>
<proteinExistence type="predicted"/>
<dbReference type="EMBL" id="JACIGK010000095">
    <property type="protein sequence ID" value="MBB4268319.1"/>
    <property type="molecule type" value="Genomic_DNA"/>
</dbReference>
<comment type="caution">
    <text evidence="1">The sequence shown here is derived from an EMBL/GenBank/DDBJ whole genome shotgun (WGS) entry which is preliminary data.</text>
</comment>
<gene>
    <name evidence="1" type="ORF">GGD89_003985</name>
</gene>
<feature type="non-terminal residue" evidence="1">
    <location>
        <position position="46"/>
    </location>
</feature>
<protein>
    <submittedName>
        <fullName evidence="1">Uncharacterized protein</fullName>
    </submittedName>
</protein>
<evidence type="ECO:0000313" key="2">
    <source>
        <dbReference type="Proteomes" id="UP000554286"/>
    </source>
</evidence>
<dbReference type="Proteomes" id="UP000554286">
    <property type="component" value="Unassembled WGS sequence"/>
</dbReference>
<reference evidence="1 2" key="1">
    <citation type="submission" date="2020-08" db="EMBL/GenBank/DDBJ databases">
        <title>Genome sequencing of Purple Non-Sulfur Bacteria from various extreme environments.</title>
        <authorList>
            <person name="Mayer M."/>
        </authorList>
    </citation>
    <scope>NUCLEOTIDE SEQUENCE [LARGE SCALE GENOMIC DNA]</scope>
    <source>
        <strain evidence="1 2">JA131</strain>
    </source>
</reference>
<organism evidence="1 2">
    <name type="scientific">Roseospira visakhapatnamensis</name>
    <dbReference type="NCBI Taxonomy" id="390880"/>
    <lineage>
        <taxon>Bacteria</taxon>
        <taxon>Pseudomonadati</taxon>
        <taxon>Pseudomonadota</taxon>
        <taxon>Alphaproteobacteria</taxon>
        <taxon>Rhodospirillales</taxon>
        <taxon>Rhodospirillaceae</taxon>
        <taxon>Roseospira</taxon>
    </lineage>
</organism>
<dbReference type="AlphaFoldDB" id="A0A7W6RHW2"/>
<name>A0A7W6RHW2_9PROT</name>
<sequence length="46" mass="4922">MTECVPVPVDPTGETVTGRTTRLNITMDTTLVAAIDSVTSNRSAWL</sequence>